<gene>
    <name evidence="2" type="ORF">PFX98_21765</name>
</gene>
<dbReference type="RefSeq" id="WP_285232568.1">
    <property type="nucleotide sequence ID" value="NZ_CP116346.1"/>
</dbReference>
<name>A0AA95NAM7_9BURK</name>
<dbReference type="AlphaFoldDB" id="A0AA95NAM7"/>
<dbReference type="EMBL" id="CP116346">
    <property type="protein sequence ID" value="WIT11487.1"/>
    <property type="molecule type" value="Genomic_DNA"/>
</dbReference>
<protein>
    <submittedName>
        <fullName evidence="2">TIGR02285 family protein</fullName>
    </submittedName>
</protein>
<keyword evidence="3" id="KW-1185">Reference proteome</keyword>
<dbReference type="InterPro" id="IPR011972">
    <property type="entry name" value="CHP02285"/>
</dbReference>
<accession>A0AA95NAM7</accession>
<feature type="chain" id="PRO_5041641405" evidence="1">
    <location>
        <begin position="25"/>
        <end position="280"/>
    </location>
</feature>
<sequence length="280" mass="31857">MAGLPTRLLCAALLLAVSAAPARAGDKISWGWADSAPFMIPEGPDRDQGIYDQIRALLKKRLPQYEHEEVAAPIPRILKEIKAESHWCWLAARKTPEREAFAYFSLPAALVMPPRIIIRKDHRKAYEGMGELSLKTLLEQHPERASFMRERSYSPEVDALLLQNPPGHLHSTRHVAVQLILAERIDYLLEYPAMAFYLAKRSGHEGALMALPFKEMSSHSLDRVMCPKTEWGRQVIAAVDAVLLAERPTPAYRRMLESWHDDEGVQRIRQLYDTTFLNGR</sequence>
<evidence type="ECO:0000313" key="3">
    <source>
        <dbReference type="Proteomes" id="UP001177769"/>
    </source>
</evidence>
<evidence type="ECO:0000313" key="2">
    <source>
        <dbReference type="EMBL" id="WIT11487.1"/>
    </source>
</evidence>
<keyword evidence="1" id="KW-0732">Signal</keyword>
<reference evidence="2" key="1">
    <citation type="submission" date="2023-01" db="EMBL/GenBank/DDBJ databases">
        <title>Whole genome sequence of Paucibacter sp. S2-9 isolated from pond sediment.</title>
        <authorList>
            <person name="Jung J.Y."/>
        </authorList>
    </citation>
    <scope>NUCLEOTIDE SEQUENCE</scope>
    <source>
        <strain evidence="2">S2-9</strain>
    </source>
</reference>
<dbReference type="NCBIfam" id="TIGR02285">
    <property type="entry name" value="TIGR02285 family protein"/>
    <property type="match status" value="1"/>
</dbReference>
<organism evidence="2 3">
    <name type="scientific">Paucibacter sediminis</name>
    <dbReference type="NCBI Taxonomy" id="3019553"/>
    <lineage>
        <taxon>Bacteria</taxon>
        <taxon>Pseudomonadati</taxon>
        <taxon>Pseudomonadota</taxon>
        <taxon>Betaproteobacteria</taxon>
        <taxon>Burkholderiales</taxon>
        <taxon>Sphaerotilaceae</taxon>
        <taxon>Roseateles</taxon>
    </lineage>
</organism>
<dbReference type="KEGG" id="pais:PFX98_21765"/>
<evidence type="ECO:0000256" key="1">
    <source>
        <dbReference type="SAM" id="SignalP"/>
    </source>
</evidence>
<dbReference type="Proteomes" id="UP001177769">
    <property type="component" value="Chromosome"/>
</dbReference>
<feature type="signal peptide" evidence="1">
    <location>
        <begin position="1"/>
        <end position="24"/>
    </location>
</feature>
<dbReference type="SUPFAM" id="SSF53850">
    <property type="entry name" value="Periplasmic binding protein-like II"/>
    <property type="match status" value="1"/>
</dbReference>
<proteinExistence type="predicted"/>